<evidence type="ECO:0000313" key="2">
    <source>
        <dbReference type="Proteomes" id="UP000031599"/>
    </source>
</evidence>
<dbReference type="AlphaFoldDB" id="A0A0C2CVJ5"/>
<sequence>MSASAAANTLALMVRVFVSQNCIDRWHAAGGIAIDGDLLRFHAVPTTNLFINPSVYFERVDGGEADPYDIVGAVKTAQELAQMGAEHYERSVVLGDFAYTVNPGFVASPVGSDGAAQMVDPNTWGQLVGAMEALGVP</sequence>
<organism evidence="1 2">
    <name type="scientific">Enhygromyxa salina</name>
    <dbReference type="NCBI Taxonomy" id="215803"/>
    <lineage>
        <taxon>Bacteria</taxon>
        <taxon>Pseudomonadati</taxon>
        <taxon>Myxococcota</taxon>
        <taxon>Polyangia</taxon>
        <taxon>Nannocystales</taxon>
        <taxon>Nannocystaceae</taxon>
        <taxon>Enhygromyxa</taxon>
    </lineage>
</organism>
<proteinExistence type="predicted"/>
<dbReference type="EMBL" id="JMCC02000165">
    <property type="protein sequence ID" value="KIG11917.1"/>
    <property type="molecule type" value="Genomic_DNA"/>
</dbReference>
<protein>
    <submittedName>
        <fullName evidence="1">Uncharacterized protein</fullName>
    </submittedName>
</protein>
<comment type="caution">
    <text evidence="1">The sequence shown here is derived from an EMBL/GenBank/DDBJ whole genome shotgun (WGS) entry which is preliminary data.</text>
</comment>
<accession>A0A0C2CVJ5</accession>
<gene>
    <name evidence="1" type="ORF">DB30_02300</name>
</gene>
<name>A0A0C2CVJ5_9BACT</name>
<reference evidence="1 2" key="1">
    <citation type="submission" date="2014-12" db="EMBL/GenBank/DDBJ databases">
        <title>Genome assembly of Enhygromyxa salina DSM 15201.</title>
        <authorList>
            <person name="Sharma G."/>
            <person name="Subramanian S."/>
        </authorList>
    </citation>
    <scope>NUCLEOTIDE SEQUENCE [LARGE SCALE GENOMIC DNA]</scope>
    <source>
        <strain evidence="1 2">DSM 15201</strain>
    </source>
</reference>
<dbReference type="Proteomes" id="UP000031599">
    <property type="component" value="Unassembled WGS sequence"/>
</dbReference>
<evidence type="ECO:0000313" key="1">
    <source>
        <dbReference type="EMBL" id="KIG11917.1"/>
    </source>
</evidence>